<proteinExistence type="predicted"/>
<evidence type="ECO:0000313" key="2">
    <source>
        <dbReference type="EMBL" id="CAF1075374.1"/>
    </source>
</evidence>
<dbReference type="EMBL" id="CAJNOL010001001">
    <property type="protein sequence ID" value="CAF1261733.1"/>
    <property type="molecule type" value="Genomic_DNA"/>
</dbReference>
<protein>
    <submittedName>
        <fullName evidence="2">Uncharacterized protein</fullName>
    </submittedName>
</protein>
<sequence length="79" mass="9548">MMLLFHQVTSHQKVLHGFFVRKYKINKAYPCYHFPHSKSYGGWGWQWDKPMKWKAYTYLSSALAALIIAIIFLKLRRYH</sequence>
<evidence type="ECO:0000256" key="1">
    <source>
        <dbReference type="SAM" id="Phobius"/>
    </source>
</evidence>
<organism evidence="2 4">
    <name type="scientific">Rotaria sordida</name>
    <dbReference type="NCBI Taxonomy" id="392033"/>
    <lineage>
        <taxon>Eukaryota</taxon>
        <taxon>Metazoa</taxon>
        <taxon>Spiralia</taxon>
        <taxon>Gnathifera</taxon>
        <taxon>Rotifera</taxon>
        <taxon>Eurotatoria</taxon>
        <taxon>Bdelloidea</taxon>
        <taxon>Philodinida</taxon>
        <taxon>Philodinidae</taxon>
        <taxon>Rotaria</taxon>
    </lineage>
</organism>
<evidence type="ECO:0000313" key="3">
    <source>
        <dbReference type="EMBL" id="CAF1261733.1"/>
    </source>
</evidence>
<evidence type="ECO:0000313" key="4">
    <source>
        <dbReference type="Proteomes" id="UP000663854"/>
    </source>
</evidence>
<feature type="transmembrane region" description="Helical" evidence="1">
    <location>
        <begin position="55"/>
        <end position="73"/>
    </location>
</feature>
<name>A0A814M7B1_9BILA</name>
<dbReference type="Proteomes" id="UP000663870">
    <property type="component" value="Unassembled WGS sequence"/>
</dbReference>
<dbReference type="Proteomes" id="UP000663854">
    <property type="component" value="Unassembled WGS sequence"/>
</dbReference>
<gene>
    <name evidence="3" type="ORF">JXQ802_LOCUS27515</name>
    <name evidence="2" type="ORF">PYM288_LOCUS18382</name>
</gene>
<keyword evidence="1" id="KW-0812">Transmembrane</keyword>
<comment type="caution">
    <text evidence="2">The sequence shown here is derived from an EMBL/GenBank/DDBJ whole genome shotgun (WGS) entry which is preliminary data.</text>
</comment>
<accession>A0A814M7B1</accession>
<keyword evidence="1" id="KW-0472">Membrane</keyword>
<keyword evidence="1" id="KW-1133">Transmembrane helix</keyword>
<keyword evidence="5" id="KW-1185">Reference proteome</keyword>
<dbReference type="AlphaFoldDB" id="A0A814M7B1"/>
<reference evidence="2" key="1">
    <citation type="submission" date="2021-02" db="EMBL/GenBank/DDBJ databases">
        <authorList>
            <person name="Nowell W R."/>
        </authorList>
    </citation>
    <scope>NUCLEOTIDE SEQUENCE</scope>
</reference>
<dbReference type="EMBL" id="CAJNOH010000562">
    <property type="protein sequence ID" value="CAF1075374.1"/>
    <property type="molecule type" value="Genomic_DNA"/>
</dbReference>
<evidence type="ECO:0000313" key="5">
    <source>
        <dbReference type="Proteomes" id="UP000663870"/>
    </source>
</evidence>